<evidence type="ECO:0000313" key="14">
    <source>
        <dbReference type="EMBL" id="KAJ3577796.1"/>
    </source>
</evidence>
<gene>
    <name evidence="14" type="ORF">NPX13_g2771</name>
</gene>
<organism evidence="14 15">
    <name type="scientific">Xylaria arbuscula</name>
    <dbReference type="NCBI Taxonomy" id="114810"/>
    <lineage>
        <taxon>Eukaryota</taxon>
        <taxon>Fungi</taxon>
        <taxon>Dikarya</taxon>
        <taxon>Ascomycota</taxon>
        <taxon>Pezizomycotina</taxon>
        <taxon>Sordariomycetes</taxon>
        <taxon>Xylariomycetidae</taxon>
        <taxon>Xylariales</taxon>
        <taxon>Xylariaceae</taxon>
        <taxon>Xylaria</taxon>
    </lineage>
</organism>
<dbReference type="CDD" id="cd12148">
    <property type="entry name" value="fungal_TF_MHR"/>
    <property type="match status" value="1"/>
</dbReference>
<dbReference type="GO" id="GO:0006843">
    <property type="term" value="P:mitochondrial citrate transmembrane transport"/>
    <property type="evidence" value="ECO:0007669"/>
    <property type="project" value="TreeGrafter"/>
</dbReference>
<dbReference type="VEuPathDB" id="FungiDB:F4678DRAFT_462379"/>
<dbReference type="SUPFAM" id="SSF103506">
    <property type="entry name" value="Mitochondrial carrier"/>
    <property type="match status" value="1"/>
</dbReference>
<evidence type="ECO:0000256" key="7">
    <source>
        <dbReference type="ARBA" id="ARBA00022989"/>
    </source>
</evidence>
<keyword evidence="9 11" id="KW-0472">Membrane</keyword>
<comment type="subcellular location">
    <subcellularLocation>
        <location evidence="1">Mitochondrion membrane</location>
        <topology evidence="1">Multi-pass membrane protein</topology>
    </subcellularLocation>
</comment>
<keyword evidence="5" id="KW-0677">Repeat</keyword>
<dbReference type="GO" id="GO:0071913">
    <property type="term" value="F:citrate secondary active transmembrane transporter activity"/>
    <property type="evidence" value="ECO:0007669"/>
    <property type="project" value="TreeGrafter"/>
</dbReference>
<dbReference type="GO" id="GO:0006351">
    <property type="term" value="P:DNA-templated transcription"/>
    <property type="evidence" value="ECO:0007669"/>
    <property type="project" value="InterPro"/>
</dbReference>
<dbReference type="PANTHER" id="PTHR45788:SF4">
    <property type="entry name" value="TRICARBOXYLATE TRANSPORT PROTEIN, MITOCHONDRIAL"/>
    <property type="match status" value="1"/>
</dbReference>
<feature type="repeat" description="Solcar" evidence="11">
    <location>
        <begin position="21"/>
        <end position="104"/>
    </location>
</feature>
<dbReference type="InterPro" id="IPR023395">
    <property type="entry name" value="MCP_dom_sf"/>
</dbReference>
<dbReference type="PANTHER" id="PTHR45788">
    <property type="entry name" value="SUCCINATE/FUMARATE MITOCHONDRIAL TRANSPORTER-RELATED"/>
    <property type="match status" value="1"/>
</dbReference>
<protein>
    <recommendedName>
        <fullName evidence="13">Xylanolytic transcriptional activator regulatory domain-containing protein</fullName>
    </recommendedName>
</protein>
<evidence type="ECO:0000256" key="10">
    <source>
        <dbReference type="ARBA" id="ARBA00023242"/>
    </source>
</evidence>
<keyword evidence="6" id="KW-0999">Mitochondrion inner membrane</keyword>
<dbReference type="Proteomes" id="UP001148614">
    <property type="component" value="Unassembled WGS sequence"/>
</dbReference>
<proteinExistence type="inferred from homology"/>
<feature type="repeat" description="Solcar" evidence="11">
    <location>
        <begin position="212"/>
        <end position="296"/>
    </location>
</feature>
<sequence length="1024" mass="111748">MKPLCNEDLNSVVTMQTENKTTPYQSIIAGSAAGGIESLVTYPTEYVRTRKQLGGSRASPFRILLDVLKESGPRGLYTGAGAFCISNASKSGVRFLTFDTVKNLFPRDPVTNKPKASATVIAGLAAGVAESVTFVTPGENLKTKLVQDAAGTRQFASNSQALHYIVATDGIRGLFRGLVPVTLKQSANALVRFTSYSALLDAIKPSFERAGSVGMASTVAGATAGVITVYATMPFDVIKTKMQSLGEGSTGTLQCLRETVKQSGIKGLWKGTTPRLVRLSDVAAESAVSMSAVSRKADQVPACSNCAKAGETCLDVDAQNSDIIIPRNFANAARYRIQWLENIIRARLPDVDLDAGPQIDAPSVNPSLAAPGAPSIETAENSTVVATPSTSHGTVVSPEAQSGALKRPIDVVSPRDHQDEPMSARAHSVAVDLGRLTLNSDSTQRHYLGSSSGLLFASLIGASPSRTYSAPSSDVQPDDQLSRDIPGEHYRSMFILLKRTLPEQQDARVLAQTYIRSMHPEYPVLEPSCLLAAIDALYYCASCPATDPILEGGWPASLEGFQWNGQPIPNRHDQNSNIPVSVVAFYYFYGVQHIRSDPSPLSSYTPAEANLWTLIHIGLAHCVELGIHREYTPESPEEERTQRLKRLIFYTIYSLDRTVSSIQGRPLGLRDESFDVAMPQADEPPFGDKDSDFTRTVELFSLHRFELDSVISEIKTRLYLLPARSPQATIPADPTRDQKTIHDSLQSWWDRVLTRRNYLPTIWNIKLKIKFHTTMILLHQPSQTIRNPSQPSLQAVFDNASGVLQNYQILHDNHSLHYGWKGVQNIFAAGAALIYSFWTAVDVEHNADAKSLTRDLRTCLSLLSVGGEWWPSAKKSLANLGCIIDLTVQRLYTRGTRSKQRRLTKQGPDHAAGFEELGASQNLGDPANASWNMYGYPPANETGVQNQDIPGNWAAMDPTEQANEAWGSPDNAPAGYADMGQEIAPEIVDFLAEFDKSDLTWSFPLEGDEGRDGSLRLSPVAPWQ</sequence>
<dbReference type="InterPro" id="IPR018108">
    <property type="entry name" value="MCP_transmembrane"/>
</dbReference>
<dbReference type="AlphaFoldDB" id="A0A9W8TQS8"/>
<evidence type="ECO:0000256" key="5">
    <source>
        <dbReference type="ARBA" id="ARBA00022737"/>
    </source>
</evidence>
<keyword evidence="10" id="KW-0539">Nucleus</keyword>
<keyword evidence="7" id="KW-1133">Transmembrane helix</keyword>
<dbReference type="PROSITE" id="PS50920">
    <property type="entry name" value="SOLCAR"/>
    <property type="match status" value="3"/>
</dbReference>
<evidence type="ECO:0000256" key="4">
    <source>
        <dbReference type="ARBA" id="ARBA00022692"/>
    </source>
</evidence>
<keyword evidence="15" id="KW-1185">Reference proteome</keyword>
<dbReference type="InterPro" id="IPR007219">
    <property type="entry name" value="XnlR_reg_dom"/>
</dbReference>
<reference evidence="14" key="1">
    <citation type="submission" date="2022-07" db="EMBL/GenBank/DDBJ databases">
        <title>Genome Sequence of Xylaria arbuscula.</title>
        <authorList>
            <person name="Buettner E."/>
        </authorList>
    </citation>
    <scope>NUCLEOTIDE SEQUENCE</scope>
    <source>
        <strain evidence="14">VT107</strain>
    </source>
</reference>
<dbReference type="GO" id="GO:0031966">
    <property type="term" value="C:mitochondrial membrane"/>
    <property type="evidence" value="ECO:0007669"/>
    <property type="project" value="UniProtKB-SubCell"/>
</dbReference>
<evidence type="ECO:0000313" key="15">
    <source>
        <dbReference type="Proteomes" id="UP001148614"/>
    </source>
</evidence>
<evidence type="ECO:0000256" key="9">
    <source>
        <dbReference type="ARBA" id="ARBA00023136"/>
    </source>
</evidence>
<evidence type="ECO:0000256" key="3">
    <source>
        <dbReference type="ARBA" id="ARBA00022448"/>
    </source>
</evidence>
<keyword evidence="4 11" id="KW-0812">Transmembrane</keyword>
<dbReference type="VEuPathDB" id="FungiDB:F4678DRAFT_296713"/>
<dbReference type="Gene3D" id="1.50.40.10">
    <property type="entry name" value="Mitochondrial carrier domain"/>
    <property type="match status" value="1"/>
</dbReference>
<evidence type="ECO:0000256" key="12">
    <source>
        <dbReference type="SAM" id="MobiDB-lite"/>
    </source>
</evidence>
<evidence type="ECO:0000256" key="1">
    <source>
        <dbReference type="ARBA" id="ARBA00004225"/>
    </source>
</evidence>
<name>A0A9W8TQS8_9PEZI</name>
<comment type="similarity">
    <text evidence="2">Belongs to the mitochondrial carrier (TC 2.A.29) family.</text>
</comment>
<feature type="repeat" description="Solcar" evidence="11">
    <location>
        <begin position="117"/>
        <end position="202"/>
    </location>
</feature>
<evidence type="ECO:0000259" key="13">
    <source>
        <dbReference type="SMART" id="SM00906"/>
    </source>
</evidence>
<feature type="region of interest" description="Disordered" evidence="12">
    <location>
        <begin position="1002"/>
        <end position="1024"/>
    </location>
</feature>
<feature type="domain" description="Xylanolytic transcriptional activator regulatory" evidence="13">
    <location>
        <begin position="611"/>
        <end position="685"/>
    </location>
</feature>
<dbReference type="SMART" id="SM00906">
    <property type="entry name" value="Fungal_trans"/>
    <property type="match status" value="1"/>
</dbReference>
<dbReference type="Pfam" id="PF00153">
    <property type="entry name" value="Mito_carr"/>
    <property type="match status" value="3"/>
</dbReference>
<evidence type="ECO:0000256" key="2">
    <source>
        <dbReference type="ARBA" id="ARBA00006375"/>
    </source>
</evidence>
<evidence type="ECO:0000256" key="6">
    <source>
        <dbReference type="ARBA" id="ARBA00022792"/>
    </source>
</evidence>
<dbReference type="EMBL" id="JANPWZ010000308">
    <property type="protein sequence ID" value="KAJ3577796.1"/>
    <property type="molecule type" value="Genomic_DNA"/>
</dbReference>
<dbReference type="Pfam" id="PF04082">
    <property type="entry name" value="Fungal_trans"/>
    <property type="match status" value="1"/>
</dbReference>
<keyword evidence="8" id="KW-0496">Mitochondrion</keyword>
<comment type="caution">
    <text evidence="14">The sequence shown here is derived from an EMBL/GenBank/DDBJ whole genome shotgun (WGS) entry which is preliminary data.</text>
</comment>
<evidence type="ECO:0000256" key="8">
    <source>
        <dbReference type="ARBA" id="ARBA00023128"/>
    </source>
</evidence>
<dbReference type="GO" id="GO:0003677">
    <property type="term" value="F:DNA binding"/>
    <property type="evidence" value="ECO:0007669"/>
    <property type="project" value="InterPro"/>
</dbReference>
<keyword evidence="3" id="KW-0813">Transport</keyword>
<dbReference type="GO" id="GO:0008270">
    <property type="term" value="F:zinc ion binding"/>
    <property type="evidence" value="ECO:0007669"/>
    <property type="project" value="InterPro"/>
</dbReference>
<accession>A0A9W8TQS8</accession>
<evidence type="ECO:0000256" key="11">
    <source>
        <dbReference type="PROSITE-ProRule" id="PRU00282"/>
    </source>
</evidence>
<dbReference type="InterPro" id="IPR049563">
    <property type="entry name" value="TXTP-like"/>
</dbReference>